<feature type="region of interest" description="Disordered" evidence="3">
    <location>
        <begin position="193"/>
        <end position="245"/>
    </location>
</feature>
<evidence type="ECO:0000256" key="1">
    <source>
        <dbReference type="ARBA" id="ARBA00004123"/>
    </source>
</evidence>
<dbReference type="AlphaFoldDB" id="A0A3M7CTW0"/>
<organism evidence="5 6">
    <name type="scientific">Hortaea werneckii</name>
    <name type="common">Black yeast</name>
    <name type="synonym">Cladosporium werneckii</name>
    <dbReference type="NCBI Taxonomy" id="91943"/>
    <lineage>
        <taxon>Eukaryota</taxon>
        <taxon>Fungi</taxon>
        <taxon>Dikarya</taxon>
        <taxon>Ascomycota</taxon>
        <taxon>Pezizomycotina</taxon>
        <taxon>Dothideomycetes</taxon>
        <taxon>Dothideomycetidae</taxon>
        <taxon>Mycosphaerellales</taxon>
        <taxon>Teratosphaeriaceae</taxon>
        <taxon>Hortaea</taxon>
    </lineage>
</organism>
<dbReference type="InterPro" id="IPR050936">
    <property type="entry name" value="AP-1-like"/>
</dbReference>
<dbReference type="InterPro" id="IPR046347">
    <property type="entry name" value="bZIP_sf"/>
</dbReference>
<feature type="compositionally biased region" description="Low complexity" evidence="3">
    <location>
        <begin position="196"/>
        <end position="220"/>
    </location>
</feature>
<keyword evidence="2" id="KW-0539">Nucleus</keyword>
<dbReference type="PANTHER" id="PTHR40621:SF6">
    <property type="entry name" value="AP-1-LIKE TRANSCRIPTION FACTOR YAP1-RELATED"/>
    <property type="match status" value="1"/>
</dbReference>
<dbReference type="SUPFAM" id="SSF57959">
    <property type="entry name" value="Leucine zipper domain"/>
    <property type="match status" value="1"/>
</dbReference>
<feature type="region of interest" description="Disordered" evidence="3">
    <location>
        <begin position="95"/>
        <end position="132"/>
    </location>
</feature>
<dbReference type="SMART" id="SM00338">
    <property type="entry name" value="BRLZ"/>
    <property type="match status" value="1"/>
</dbReference>
<dbReference type="InterPro" id="IPR004827">
    <property type="entry name" value="bZIP"/>
</dbReference>
<comment type="subcellular location">
    <subcellularLocation>
        <location evidence="1">Nucleus</location>
    </subcellularLocation>
</comment>
<dbReference type="CDD" id="cd14688">
    <property type="entry name" value="bZIP_YAP"/>
    <property type="match status" value="1"/>
</dbReference>
<feature type="region of interest" description="Disordered" evidence="3">
    <location>
        <begin position="1"/>
        <end position="21"/>
    </location>
</feature>
<dbReference type="PANTHER" id="PTHR40621">
    <property type="entry name" value="TRANSCRIPTION FACTOR KAPC-RELATED"/>
    <property type="match status" value="1"/>
</dbReference>
<dbReference type="OrthoDB" id="2590011at2759"/>
<feature type="domain" description="BZIP" evidence="4">
    <location>
        <begin position="111"/>
        <end position="176"/>
    </location>
</feature>
<proteinExistence type="predicted"/>
<sequence length="438" mass="48792">MSAAYGPPPGGPPPSMPQDPYGKLHLHFIEPLGVGELRHNAKAVHAGRVVLVLSNVLHPNSRGEDIVAILIGNMSPPGSDKSPLNNFEFLNNVEKKQTKDGQPPKRRGPKPDSKPALTRRQELNRQAQRTHRERKEMYIKALEQEVLRLKELFGNTTRERDTFAEENRRLKELLAAHGIRYDFSATPIKFERGSSAHESSGYGPSSSGSLSGSYAGGSESTNFSPPPPLPGQQLTPNGLPSQPRMQTMAQLPSNQFDYDSVGIDFVLTLERPCMDHMQYLLVRSHNNENQPMHHPMENADDSEHEHMSGHALMATAPPHSHVMQKPAEKYPHQMPLDLGPDGLSKLLDLSNRLPFDRYTEITPVMAWTTILRHERVRELTEADIQTIKEDLSTKVRCYGFGAVLEEFELDDALTNVFAQKDPIPTISYGMASQQIAAA</sequence>
<evidence type="ECO:0000313" key="5">
    <source>
        <dbReference type="EMBL" id="RMY55370.1"/>
    </source>
</evidence>
<feature type="compositionally biased region" description="Pro residues" evidence="3">
    <location>
        <begin position="1"/>
        <end position="17"/>
    </location>
</feature>
<evidence type="ECO:0000256" key="3">
    <source>
        <dbReference type="SAM" id="MobiDB-lite"/>
    </source>
</evidence>
<accession>A0A3M7CTW0</accession>
<feature type="compositionally biased region" description="Low complexity" evidence="3">
    <location>
        <begin position="231"/>
        <end position="240"/>
    </location>
</feature>
<dbReference type="VEuPathDB" id="FungiDB:BTJ68_08102"/>
<comment type="caution">
    <text evidence="5">The sequence shown here is derived from an EMBL/GenBank/DDBJ whole genome shotgun (WGS) entry which is preliminary data.</text>
</comment>
<dbReference type="Gene3D" id="1.20.5.170">
    <property type="match status" value="1"/>
</dbReference>
<dbReference type="EMBL" id="QWIN01000253">
    <property type="protein sequence ID" value="RMY55370.1"/>
    <property type="molecule type" value="Genomic_DNA"/>
</dbReference>
<dbReference type="GO" id="GO:0090575">
    <property type="term" value="C:RNA polymerase II transcription regulator complex"/>
    <property type="evidence" value="ECO:0007669"/>
    <property type="project" value="TreeGrafter"/>
</dbReference>
<evidence type="ECO:0000313" key="6">
    <source>
        <dbReference type="Proteomes" id="UP000270230"/>
    </source>
</evidence>
<dbReference type="Proteomes" id="UP000270230">
    <property type="component" value="Unassembled WGS sequence"/>
</dbReference>
<evidence type="ECO:0000259" key="4">
    <source>
        <dbReference type="SMART" id="SM00338"/>
    </source>
</evidence>
<dbReference type="GO" id="GO:0000976">
    <property type="term" value="F:transcription cis-regulatory region binding"/>
    <property type="evidence" value="ECO:0007669"/>
    <property type="project" value="InterPro"/>
</dbReference>
<reference evidence="5 6" key="1">
    <citation type="journal article" date="2018" name="BMC Genomics">
        <title>Genomic evidence for intraspecific hybridization in a clonal and extremely halotolerant yeast.</title>
        <authorList>
            <person name="Gostincar C."/>
            <person name="Stajich J.E."/>
            <person name="Zupancic J."/>
            <person name="Zalar P."/>
            <person name="Gunde-Cimerman N."/>
        </authorList>
    </citation>
    <scope>NUCLEOTIDE SEQUENCE [LARGE SCALE GENOMIC DNA]</scope>
    <source>
        <strain evidence="5 6">EXF-151</strain>
    </source>
</reference>
<name>A0A3M7CTW0_HORWE</name>
<protein>
    <recommendedName>
        <fullName evidence="4">BZIP domain-containing protein</fullName>
    </recommendedName>
</protein>
<gene>
    <name evidence="5" type="ORF">D0865_04216</name>
</gene>
<dbReference type="GO" id="GO:0001228">
    <property type="term" value="F:DNA-binding transcription activator activity, RNA polymerase II-specific"/>
    <property type="evidence" value="ECO:0007669"/>
    <property type="project" value="TreeGrafter"/>
</dbReference>
<evidence type="ECO:0000256" key="2">
    <source>
        <dbReference type="ARBA" id="ARBA00023242"/>
    </source>
</evidence>
<dbReference type="Gene3D" id="1.10.238.100">
    <property type="entry name" value="YAP1 redox domain. Chain B"/>
    <property type="match status" value="1"/>
</dbReference>
<feature type="compositionally biased region" description="Basic and acidic residues" evidence="3">
    <location>
        <begin position="95"/>
        <end position="123"/>
    </location>
</feature>